<evidence type="ECO:0008006" key="4">
    <source>
        <dbReference type="Google" id="ProtNLM"/>
    </source>
</evidence>
<dbReference type="Proteomes" id="UP000178935">
    <property type="component" value="Unassembled WGS sequence"/>
</dbReference>
<evidence type="ECO:0000256" key="1">
    <source>
        <dbReference type="SAM" id="MobiDB-lite"/>
    </source>
</evidence>
<name>A0A1G2JPN9_9BACT</name>
<comment type="caution">
    <text evidence="2">The sequence shown here is derived from an EMBL/GenBank/DDBJ whole genome shotgun (WGS) entry which is preliminary data.</text>
</comment>
<proteinExistence type="predicted"/>
<dbReference type="AlphaFoldDB" id="A0A1G2JPN9"/>
<feature type="compositionally biased region" description="Basic and acidic residues" evidence="1">
    <location>
        <begin position="54"/>
        <end position="72"/>
    </location>
</feature>
<sequence>MVLEVKKKEKESAQSLVHRFTKTVRQSGLLLEARKKQFRKRTKSALSKKNSALRRVENKEKKRLEDKMSKPK</sequence>
<feature type="region of interest" description="Disordered" evidence="1">
    <location>
        <begin position="35"/>
        <end position="72"/>
    </location>
</feature>
<reference evidence="2 3" key="1">
    <citation type="journal article" date="2016" name="Nat. Commun.">
        <title>Thousands of microbial genomes shed light on interconnected biogeochemical processes in an aquifer system.</title>
        <authorList>
            <person name="Anantharaman K."/>
            <person name="Brown C.T."/>
            <person name="Hug L.A."/>
            <person name="Sharon I."/>
            <person name="Castelle C.J."/>
            <person name="Probst A.J."/>
            <person name="Thomas B.C."/>
            <person name="Singh A."/>
            <person name="Wilkins M.J."/>
            <person name="Karaoz U."/>
            <person name="Brodie E.L."/>
            <person name="Williams K.H."/>
            <person name="Hubbard S.S."/>
            <person name="Banfield J.F."/>
        </authorList>
    </citation>
    <scope>NUCLEOTIDE SEQUENCE [LARGE SCALE GENOMIC DNA]</scope>
</reference>
<evidence type="ECO:0000313" key="3">
    <source>
        <dbReference type="Proteomes" id="UP000178935"/>
    </source>
</evidence>
<organism evidence="2 3">
    <name type="scientific">Candidatus Staskawiczbacteria bacterium RIFOXYD1_FULL_32_13</name>
    <dbReference type="NCBI Taxonomy" id="1802234"/>
    <lineage>
        <taxon>Bacteria</taxon>
        <taxon>Candidatus Staskawicziibacteriota</taxon>
    </lineage>
</organism>
<evidence type="ECO:0000313" key="2">
    <source>
        <dbReference type="EMBL" id="OGZ89104.1"/>
    </source>
</evidence>
<dbReference type="EMBL" id="MHPU01000011">
    <property type="protein sequence ID" value="OGZ89104.1"/>
    <property type="molecule type" value="Genomic_DNA"/>
</dbReference>
<accession>A0A1G2JPN9</accession>
<gene>
    <name evidence="2" type="ORF">A2561_04145</name>
</gene>
<protein>
    <recommendedName>
        <fullName evidence="4">30S ribosomal protein S21</fullName>
    </recommendedName>
</protein>